<dbReference type="SUPFAM" id="SSF46689">
    <property type="entry name" value="Homeodomain-like"/>
    <property type="match status" value="1"/>
</dbReference>
<dbReference type="OMA" id="MDCLKSW"/>
<feature type="region of interest" description="Disordered" evidence="2">
    <location>
        <begin position="179"/>
        <end position="234"/>
    </location>
</feature>
<organism evidence="4 5">
    <name type="scientific">Saprolegnia diclina (strain VS20)</name>
    <dbReference type="NCBI Taxonomy" id="1156394"/>
    <lineage>
        <taxon>Eukaryota</taxon>
        <taxon>Sar</taxon>
        <taxon>Stramenopiles</taxon>
        <taxon>Oomycota</taxon>
        <taxon>Saprolegniomycetes</taxon>
        <taxon>Saprolegniales</taxon>
        <taxon>Saprolegniaceae</taxon>
        <taxon>Saprolegnia</taxon>
    </lineage>
</organism>
<feature type="compositionally biased region" description="Basic and acidic residues" evidence="2">
    <location>
        <begin position="179"/>
        <end position="195"/>
    </location>
</feature>
<feature type="compositionally biased region" description="Polar residues" evidence="2">
    <location>
        <begin position="10"/>
        <end position="23"/>
    </location>
</feature>
<dbReference type="GO" id="GO:0004843">
    <property type="term" value="F:cysteine-type deubiquitinase activity"/>
    <property type="evidence" value="ECO:0007669"/>
    <property type="project" value="UniProtKB-EC"/>
</dbReference>
<dbReference type="PANTHER" id="PTHR12473">
    <property type="entry name" value="UBIQUITIN CARBOXYL-TERMINAL HYDROLASE MINDY-4-RELATED"/>
    <property type="match status" value="1"/>
</dbReference>
<dbReference type="GO" id="GO:0071108">
    <property type="term" value="P:protein K48-linked deubiquitination"/>
    <property type="evidence" value="ECO:0007669"/>
    <property type="project" value="InterPro"/>
</dbReference>
<dbReference type="CDD" id="cd00167">
    <property type="entry name" value="SANT"/>
    <property type="match status" value="1"/>
</dbReference>
<feature type="region of interest" description="Disordered" evidence="2">
    <location>
        <begin position="1"/>
        <end position="23"/>
    </location>
</feature>
<accession>T0PTJ4</accession>
<dbReference type="RefSeq" id="XP_008621002.1">
    <property type="nucleotide sequence ID" value="XM_008622780.1"/>
</dbReference>
<evidence type="ECO:0000313" key="4">
    <source>
        <dbReference type="EMBL" id="EQC25546.1"/>
    </source>
</evidence>
<dbReference type="Gene3D" id="1.10.10.60">
    <property type="entry name" value="Homeodomain-like"/>
    <property type="match status" value="1"/>
</dbReference>
<evidence type="ECO:0000256" key="2">
    <source>
        <dbReference type="SAM" id="MobiDB-lite"/>
    </source>
</evidence>
<evidence type="ECO:0000256" key="1">
    <source>
        <dbReference type="ARBA" id="ARBA00011074"/>
    </source>
</evidence>
<feature type="compositionally biased region" description="Polar residues" evidence="2">
    <location>
        <begin position="218"/>
        <end position="228"/>
    </location>
</feature>
<comment type="similarity">
    <text evidence="1">Belongs to the MINDY deubiquitinase family. FAM188 subfamily.</text>
</comment>
<proteinExistence type="inferred from homology"/>
<dbReference type="GO" id="GO:1990380">
    <property type="term" value="F:K48-linked deubiquitinase activity"/>
    <property type="evidence" value="ECO:0007669"/>
    <property type="project" value="InterPro"/>
</dbReference>
<dbReference type="InParanoid" id="T0PTJ4"/>
<dbReference type="GO" id="GO:0006508">
    <property type="term" value="P:proteolysis"/>
    <property type="evidence" value="ECO:0007669"/>
    <property type="project" value="UniProtKB-KW"/>
</dbReference>
<dbReference type="InterPro" id="IPR001005">
    <property type="entry name" value="SANT/Myb"/>
</dbReference>
<dbReference type="GeneID" id="19957292"/>
<dbReference type="AlphaFoldDB" id="T0PTJ4"/>
<feature type="domain" description="Myb-like" evidence="3">
    <location>
        <begin position="125"/>
        <end position="172"/>
    </location>
</feature>
<dbReference type="VEuPathDB" id="FungiDB:SDRG_16565"/>
<dbReference type="PROSITE" id="PS50090">
    <property type="entry name" value="MYB_LIKE"/>
    <property type="match status" value="1"/>
</dbReference>
<dbReference type="InterPro" id="IPR039785">
    <property type="entry name" value="MINY3/4"/>
</dbReference>
<name>T0PTJ4_SAPDV</name>
<dbReference type="eggNOG" id="KOG2871">
    <property type="taxonomic scope" value="Eukaryota"/>
</dbReference>
<dbReference type="Proteomes" id="UP000030762">
    <property type="component" value="Unassembled WGS sequence"/>
</dbReference>
<dbReference type="SMART" id="SM00717">
    <property type="entry name" value="SANT"/>
    <property type="match status" value="1"/>
</dbReference>
<dbReference type="Pfam" id="PF13898">
    <property type="entry name" value="MINDY-3_4_CD"/>
    <property type="match status" value="1"/>
</dbReference>
<dbReference type="OrthoDB" id="10263628at2759"/>
<protein>
    <recommendedName>
        <fullName evidence="3">Myb-like domain-containing protein</fullName>
    </recommendedName>
</protein>
<dbReference type="PANTHER" id="PTHR12473:SF8">
    <property type="entry name" value="UBIQUITIN CARBOXYL-TERMINAL HYDROLASE MINDY-4-RELATED"/>
    <property type="match status" value="1"/>
</dbReference>
<feature type="region of interest" description="Disordered" evidence="2">
    <location>
        <begin position="53"/>
        <end position="80"/>
    </location>
</feature>
<dbReference type="InterPro" id="IPR025257">
    <property type="entry name" value="MINDY-3/4_CD"/>
</dbReference>
<dbReference type="EMBL" id="JH767267">
    <property type="protein sequence ID" value="EQC25546.1"/>
    <property type="molecule type" value="Genomic_DNA"/>
</dbReference>
<gene>
    <name evidence="4" type="ORF">SDRG_16565</name>
</gene>
<keyword evidence="5" id="KW-1185">Reference proteome</keyword>
<dbReference type="InterPro" id="IPR009057">
    <property type="entry name" value="Homeodomain-like_sf"/>
</dbReference>
<evidence type="ECO:0000259" key="3">
    <source>
        <dbReference type="PROSITE" id="PS50090"/>
    </source>
</evidence>
<feature type="compositionally biased region" description="Basic and acidic residues" evidence="2">
    <location>
        <begin position="204"/>
        <end position="217"/>
    </location>
</feature>
<sequence length="617" mass="66740">MASKEAGEARTSNTASAMSVESVHQQSELLVMDYLRGSRCMKTMDALSRWISDKARKSSPKSHSASELFNKDVAARKNSSPKSSSVLEYMIGRRKQSKSHRLSCVSPDVLACMSVSPTDASLPTWTAEEVVMLKKAAKSTQSITDKTERWKNVSAVLGRSKRECYDKYKEIKRERKNLSKVGDAETPRAKNKDVEAPNSKSKGRSSDQKKPLDDDKGSGSTWGSSRAASATVAPDRRAASKYEAVVENDVVDDDIIDDAPSALVKQAVGRPLALATSIGRSLTSAEVSAMRILLFGEAKKGLTSHWTAQGFPFAPVPGYGIVQHEGGPCGVMAVVQAYTLYFLFQNTTCWQEPRADELRTALTDALTHIVWQASDGSQCTMALPGAQPTIEHVRVTSSLLSRSAAREFISTHIDEYLASRGSGVILLVASVLLTRGLATIAADMDAPDGATPTLVGAHDYCTQELVNLLLVGYACSNVFDGTQDLGDGLTLRGIGRQGLVGFLTLFEAYEYMVVGAFLKAPTAPVWVVCSESHYSVLFANPDAATSPASTETIVELLYYDGLANQDEPIQLSVSPFGLAAPKKPRHDDNSLTPPLDLVIRTKWPRGTVDWHGTEPLL</sequence>
<dbReference type="SMART" id="SM01174">
    <property type="entry name" value="DUF4205"/>
    <property type="match status" value="1"/>
</dbReference>
<reference evidence="4 5" key="1">
    <citation type="submission" date="2012-04" db="EMBL/GenBank/DDBJ databases">
        <title>The Genome Sequence of Saprolegnia declina VS20.</title>
        <authorList>
            <consortium name="The Broad Institute Genome Sequencing Platform"/>
            <person name="Russ C."/>
            <person name="Nusbaum C."/>
            <person name="Tyler B."/>
            <person name="van West P."/>
            <person name="Dieguez-Uribeondo J."/>
            <person name="de Bruijn I."/>
            <person name="Tripathy S."/>
            <person name="Jiang R."/>
            <person name="Young S.K."/>
            <person name="Zeng Q."/>
            <person name="Gargeya S."/>
            <person name="Fitzgerald M."/>
            <person name="Haas B."/>
            <person name="Abouelleil A."/>
            <person name="Alvarado L."/>
            <person name="Arachchi H.M."/>
            <person name="Berlin A."/>
            <person name="Chapman S.B."/>
            <person name="Goldberg J."/>
            <person name="Griggs A."/>
            <person name="Gujja S."/>
            <person name="Hansen M."/>
            <person name="Howarth C."/>
            <person name="Imamovic A."/>
            <person name="Larimer J."/>
            <person name="McCowen C."/>
            <person name="Montmayeur A."/>
            <person name="Murphy C."/>
            <person name="Neiman D."/>
            <person name="Pearson M."/>
            <person name="Priest M."/>
            <person name="Roberts A."/>
            <person name="Saif S."/>
            <person name="Shea T."/>
            <person name="Sisk P."/>
            <person name="Sykes S."/>
            <person name="Wortman J."/>
            <person name="Nusbaum C."/>
            <person name="Birren B."/>
        </authorList>
    </citation>
    <scope>NUCLEOTIDE SEQUENCE [LARGE SCALE GENOMIC DNA]</scope>
    <source>
        <strain evidence="4 5">VS20</strain>
    </source>
</reference>
<evidence type="ECO:0000313" key="5">
    <source>
        <dbReference type="Proteomes" id="UP000030762"/>
    </source>
</evidence>